<evidence type="ECO:0000313" key="3">
    <source>
        <dbReference type="Proteomes" id="UP000469523"/>
    </source>
</evidence>
<evidence type="ECO:0000313" key="2">
    <source>
        <dbReference type="EMBL" id="MST99891.1"/>
    </source>
</evidence>
<dbReference type="EMBL" id="VUNQ01000001">
    <property type="protein sequence ID" value="MST99891.1"/>
    <property type="molecule type" value="Genomic_DNA"/>
</dbReference>
<keyword evidence="1" id="KW-0812">Transmembrane</keyword>
<keyword evidence="1" id="KW-1133">Transmembrane helix</keyword>
<keyword evidence="1" id="KW-0472">Membrane</keyword>
<proteinExistence type="predicted"/>
<accession>A0A6N7XGP6</accession>
<keyword evidence="3" id="KW-1185">Reference proteome</keyword>
<name>A0A6N7XGP6_9FIRM</name>
<reference evidence="2 3" key="1">
    <citation type="submission" date="2019-09" db="EMBL/GenBank/DDBJ databases">
        <title>In-depth cultivation of the pig gut microbiome towards novel bacterial diversity and tailored functional studies.</title>
        <authorList>
            <person name="Wylensek D."/>
            <person name="Hitch T.C.A."/>
            <person name="Clavel T."/>
        </authorList>
    </citation>
    <scope>NUCLEOTIDE SEQUENCE [LARGE SCALE GENOMIC DNA]</scope>
    <source>
        <strain evidence="2 3">WCA3-693-APC-4?</strain>
    </source>
</reference>
<evidence type="ECO:0000256" key="1">
    <source>
        <dbReference type="SAM" id="Phobius"/>
    </source>
</evidence>
<dbReference type="InterPro" id="IPR014211">
    <property type="entry name" value="Spore_III_AD"/>
</dbReference>
<dbReference type="InterPro" id="IPR025664">
    <property type="entry name" value="Spore_III_AC/AD"/>
</dbReference>
<dbReference type="Proteomes" id="UP000469523">
    <property type="component" value="Unassembled WGS sequence"/>
</dbReference>
<gene>
    <name evidence="2" type="primary">spoIIIAD</name>
    <name evidence="2" type="ORF">FYJ83_00235</name>
</gene>
<dbReference type="RefSeq" id="WP_154437924.1">
    <property type="nucleotide sequence ID" value="NZ_JAHLPJ010000001.1"/>
</dbReference>
<sequence>MDIFKVVGIGIIATIAIVILKNVKSEFALYISLITGVIIFTMILGELSYVIETLNTLARRVNIEFAYFSTILRIIGMAYIVEFGAQLSRDAGEEGIAMKIELGGKVMIMVLAIPILLALMELIIKILP</sequence>
<feature type="transmembrane region" description="Helical" evidence="1">
    <location>
        <begin position="106"/>
        <end position="127"/>
    </location>
</feature>
<organism evidence="2 3">
    <name type="scientific">Tissierella pigra</name>
    <dbReference type="NCBI Taxonomy" id="2607614"/>
    <lineage>
        <taxon>Bacteria</taxon>
        <taxon>Bacillati</taxon>
        <taxon>Bacillota</taxon>
        <taxon>Tissierellia</taxon>
        <taxon>Tissierellales</taxon>
        <taxon>Tissierellaceae</taxon>
        <taxon>Tissierella</taxon>
    </lineage>
</organism>
<comment type="caution">
    <text evidence="2">The sequence shown here is derived from an EMBL/GenBank/DDBJ whole genome shotgun (WGS) entry which is preliminary data.</text>
</comment>
<feature type="transmembrane region" description="Helical" evidence="1">
    <location>
        <begin position="28"/>
        <end position="45"/>
    </location>
</feature>
<dbReference type="Pfam" id="PF06686">
    <property type="entry name" value="SpoIIIAC"/>
    <property type="match status" value="2"/>
</dbReference>
<dbReference type="NCBIfam" id="TIGR02849">
    <property type="entry name" value="spore_III_AD"/>
    <property type="match status" value="1"/>
</dbReference>
<dbReference type="AlphaFoldDB" id="A0A6N7XGP6"/>
<feature type="transmembrane region" description="Helical" evidence="1">
    <location>
        <begin position="6"/>
        <end position="23"/>
    </location>
</feature>
<feature type="transmembrane region" description="Helical" evidence="1">
    <location>
        <begin position="65"/>
        <end position="85"/>
    </location>
</feature>
<protein>
    <submittedName>
        <fullName evidence="2">Stage III sporulation protein AD</fullName>
    </submittedName>
</protein>